<dbReference type="Pfam" id="PF08308">
    <property type="entry name" value="PEGA"/>
    <property type="match status" value="1"/>
</dbReference>
<evidence type="ECO:0000259" key="3">
    <source>
        <dbReference type="Pfam" id="PF08308"/>
    </source>
</evidence>
<gene>
    <name evidence="4" type="ORF">A3K51_02145</name>
</gene>
<reference evidence="4 5" key="1">
    <citation type="journal article" date="2016" name="Nat. Commun.">
        <title>Thousands of microbial genomes shed light on interconnected biogeochemical processes in an aquifer system.</title>
        <authorList>
            <person name="Anantharaman K."/>
            <person name="Brown C.T."/>
            <person name="Hug L.A."/>
            <person name="Sharon I."/>
            <person name="Castelle C.J."/>
            <person name="Probst A.J."/>
            <person name="Thomas B.C."/>
            <person name="Singh A."/>
            <person name="Wilkins M.J."/>
            <person name="Karaoz U."/>
            <person name="Brodie E.L."/>
            <person name="Williams K.H."/>
            <person name="Hubbard S.S."/>
            <person name="Banfield J.F."/>
        </authorList>
    </citation>
    <scope>NUCLEOTIDE SEQUENCE [LARGE SCALE GENOMIC DNA]</scope>
</reference>
<organism evidence="4 5">
    <name type="scientific">candidate division Kazan bacterium RIFCSPLOWO2_01_FULL_45_19</name>
    <dbReference type="NCBI Taxonomy" id="1798538"/>
    <lineage>
        <taxon>Bacteria</taxon>
        <taxon>Bacteria division Kazan-3B-28</taxon>
    </lineage>
</organism>
<sequence>MIEEPQNQSQSPKSPQDELDELLRQSRATRPMSGIKLPDNKPTGDRNWLGVGIVGLAVILVAGTGYLLLSGIKFGTGEVILGLNQSPVALSIDDKSYGQVSNGDMIRLKVGQHTLVLTREGFLNLTEMVEVSRSQQLAINLELLPIPEIQTVIDHPVSFVRLNQDGSEMAYLDSQDKSFKTIKLDDSSIANLFKGSFSGVTDVMWSRVGQSALVKITGRPTLSNMLDNRAVQGRYIPLGTPGGRPDQAPAKSNGVSTWLFDDDRKPASGWQPILLSDSVREAVFSADGSSIIYIYETADGEYSLVRAWPDGLEWERLIVEMPRLETPQFTWGPDDRYVLVQTAGKLMLLDLIAKTLSEPFPDYAAGSQFAFSTDGTRVAYLAKSEDGTIRLKTYDFLSGVAVVVEGLAVNGETSMVWTTGNSLMVATGGQSFELVNVERGTRMTIPLAGNTTSSQIERMEYSKTAKVLMLVTDAGVSMMKV</sequence>
<dbReference type="Proteomes" id="UP000178085">
    <property type="component" value="Unassembled WGS sequence"/>
</dbReference>
<keyword evidence="2" id="KW-0472">Membrane</keyword>
<feature type="domain" description="PEGA" evidence="3">
    <location>
        <begin position="91"/>
        <end position="143"/>
    </location>
</feature>
<dbReference type="InterPro" id="IPR013229">
    <property type="entry name" value="PEGA"/>
</dbReference>
<dbReference type="SUPFAM" id="SSF82171">
    <property type="entry name" value="DPP6 N-terminal domain-like"/>
    <property type="match status" value="1"/>
</dbReference>
<name>A0A1F4NQS2_UNCK3</name>
<keyword evidence="2" id="KW-0812">Transmembrane</keyword>
<dbReference type="AlphaFoldDB" id="A0A1F4NQS2"/>
<protein>
    <recommendedName>
        <fullName evidence="3">PEGA domain-containing protein</fullName>
    </recommendedName>
</protein>
<keyword evidence="2" id="KW-1133">Transmembrane helix</keyword>
<dbReference type="EMBL" id="METD01000001">
    <property type="protein sequence ID" value="OGB73627.1"/>
    <property type="molecule type" value="Genomic_DNA"/>
</dbReference>
<feature type="compositionally biased region" description="Low complexity" evidence="1">
    <location>
        <begin position="1"/>
        <end position="14"/>
    </location>
</feature>
<comment type="caution">
    <text evidence="4">The sequence shown here is derived from an EMBL/GenBank/DDBJ whole genome shotgun (WGS) entry which is preliminary data.</text>
</comment>
<evidence type="ECO:0000313" key="4">
    <source>
        <dbReference type="EMBL" id="OGB73627.1"/>
    </source>
</evidence>
<feature type="region of interest" description="Disordered" evidence="1">
    <location>
        <begin position="1"/>
        <end position="25"/>
    </location>
</feature>
<accession>A0A1F4NQS2</accession>
<dbReference type="InterPro" id="IPR011042">
    <property type="entry name" value="6-blade_b-propeller_TolB-like"/>
</dbReference>
<evidence type="ECO:0000313" key="5">
    <source>
        <dbReference type="Proteomes" id="UP000178085"/>
    </source>
</evidence>
<proteinExistence type="predicted"/>
<evidence type="ECO:0000256" key="2">
    <source>
        <dbReference type="SAM" id="Phobius"/>
    </source>
</evidence>
<feature type="transmembrane region" description="Helical" evidence="2">
    <location>
        <begin position="48"/>
        <end position="69"/>
    </location>
</feature>
<dbReference type="Gene3D" id="2.120.10.30">
    <property type="entry name" value="TolB, C-terminal domain"/>
    <property type="match status" value="1"/>
</dbReference>
<evidence type="ECO:0000256" key="1">
    <source>
        <dbReference type="SAM" id="MobiDB-lite"/>
    </source>
</evidence>